<dbReference type="SUPFAM" id="SSF51569">
    <property type="entry name" value="Aldolase"/>
    <property type="match status" value="1"/>
</dbReference>
<evidence type="ECO:0000313" key="3">
    <source>
        <dbReference type="EMBL" id="KIO77538.1"/>
    </source>
</evidence>
<dbReference type="PANTHER" id="PTHR10277:SF9">
    <property type="entry name" value="2-ISOPROPYLMALATE SYNTHASE 1, CHLOROPLASTIC-RELATED"/>
    <property type="match status" value="1"/>
</dbReference>
<dbReference type="Gene3D" id="3.20.20.70">
    <property type="entry name" value="Aldolase class I"/>
    <property type="match status" value="1"/>
</dbReference>
<dbReference type="OrthoDB" id="9804858at2"/>
<dbReference type="Pfam" id="PF00682">
    <property type="entry name" value="HMGL-like"/>
    <property type="match status" value="1"/>
</dbReference>
<evidence type="ECO:0000256" key="1">
    <source>
        <dbReference type="ARBA" id="ARBA00023211"/>
    </source>
</evidence>
<dbReference type="GO" id="GO:0003852">
    <property type="term" value="F:2-isopropylmalate synthase activity"/>
    <property type="evidence" value="ECO:0007669"/>
    <property type="project" value="TreeGrafter"/>
</dbReference>
<dbReference type="PROSITE" id="PS50991">
    <property type="entry name" value="PYR_CT"/>
    <property type="match status" value="1"/>
</dbReference>
<organism evidence="3 4">
    <name type="scientific">Pedobacter lusitanus</name>
    <dbReference type="NCBI Taxonomy" id="1503925"/>
    <lineage>
        <taxon>Bacteria</taxon>
        <taxon>Pseudomonadati</taxon>
        <taxon>Bacteroidota</taxon>
        <taxon>Sphingobacteriia</taxon>
        <taxon>Sphingobacteriales</taxon>
        <taxon>Sphingobacteriaceae</taxon>
        <taxon>Pedobacter</taxon>
    </lineage>
</organism>
<keyword evidence="4" id="KW-1185">Reference proteome</keyword>
<comment type="caution">
    <text evidence="3">The sequence shown here is derived from an EMBL/GenBank/DDBJ whole genome shotgun (WGS) entry which is preliminary data.</text>
</comment>
<dbReference type="InterPro" id="IPR013785">
    <property type="entry name" value="Aldolase_TIM"/>
</dbReference>
<evidence type="ECO:0000313" key="4">
    <source>
        <dbReference type="Proteomes" id="UP000032049"/>
    </source>
</evidence>
<evidence type="ECO:0000259" key="2">
    <source>
        <dbReference type="PROSITE" id="PS50991"/>
    </source>
</evidence>
<gene>
    <name evidence="3" type="ORF">TH53_08885</name>
</gene>
<accession>A0A0D0F7A8</accession>
<dbReference type="InterPro" id="IPR000891">
    <property type="entry name" value="PYR_CT"/>
</dbReference>
<sequence length="513" mass="58293">MFKILDCTLRDGGYYTNWDFDKSLVHTYLNSLNSLPVEYIEVGYRSIPVKDYYGKYFYSPVYELQELKSLTNKKLVIIFNEKDIRVEHVADLLLPIVGIVDMVRIALDPQQLGRALKLAAEIKKYGFEVGFNVMYMSKWKQYGNFVEELSGLDGLADYFYMVDSYGGVFPDDVKQTMDLIRSKTDCKIGFHGHNNLEMALINSLTAVDYGADIVDSTILGMGRGAGNLKTELLLSVLNTKYKMDIDFNAIGNVVDGFDKLLKKYEWGTNVPYMISGSNSLPQKDVMDWYTTRVYSLNSMVRALQNQKNNIKDNEELPVFKPAKSYSKVLILGGGPNSAEHAKAIIEFINLTEDIAVVHSSSKNALYYKDVQADQFFCLVGNEGHRLEKVFNDLGDFNGLCVFPPFPRKMGTYIPAKIHDRCFEFEKISFTDKFKDSHSLLALQTAVELNAQEVYIAGFDGYQEASISQLERSLVEENEFLFQLFQQTYNIELVSLTPTRYKTLLPGSVYSLVC</sequence>
<dbReference type="RefSeq" id="WP_041880837.1">
    <property type="nucleotide sequence ID" value="NZ_CP157278.1"/>
</dbReference>
<name>A0A0D0F7A8_9SPHI</name>
<dbReference type="Proteomes" id="UP000032049">
    <property type="component" value="Unassembled WGS sequence"/>
</dbReference>
<reference evidence="3 4" key="1">
    <citation type="submission" date="2015-01" db="EMBL/GenBank/DDBJ databases">
        <title>Draft genome sequence of Pedobacter sp. NL19 isolated from sludge of an effluent treatment pond in an abandoned uranium mine.</title>
        <authorList>
            <person name="Santos T."/>
            <person name="Caetano T."/>
            <person name="Covas C."/>
            <person name="Cruz A."/>
            <person name="Mendo S."/>
        </authorList>
    </citation>
    <scope>NUCLEOTIDE SEQUENCE [LARGE SCALE GENOMIC DNA]</scope>
    <source>
        <strain evidence="3 4">NL19</strain>
    </source>
</reference>
<dbReference type="AlphaFoldDB" id="A0A0D0F7A8"/>
<proteinExistence type="predicted"/>
<feature type="domain" description="Pyruvate carboxyltransferase" evidence="2">
    <location>
        <begin position="2"/>
        <end position="251"/>
    </location>
</feature>
<dbReference type="CDD" id="cd07944">
    <property type="entry name" value="DRE_TIM_HOA_like"/>
    <property type="match status" value="1"/>
</dbReference>
<keyword evidence="1" id="KW-0464">Manganese</keyword>
<dbReference type="EMBL" id="JXRA01000033">
    <property type="protein sequence ID" value="KIO77538.1"/>
    <property type="molecule type" value="Genomic_DNA"/>
</dbReference>
<dbReference type="InterPro" id="IPR050073">
    <property type="entry name" value="2-IPM_HCS-like"/>
</dbReference>
<dbReference type="GO" id="GO:0009098">
    <property type="term" value="P:L-leucine biosynthetic process"/>
    <property type="evidence" value="ECO:0007669"/>
    <property type="project" value="TreeGrafter"/>
</dbReference>
<dbReference type="STRING" id="1503925.TH53_08885"/>
<dbReference type="PANTHER" id="PTHR10277">
    <property type="entry name" value="HOMOCITRATE SYNTHASE-RELATED"/>
    <property type="match status" value="1"/>
</dbReference>
<protein>
    <submittedName>
        <fullName evidence="3">HmgL</fullName>
    </submittedName>
</protein>